<dbReference type="Pfam" id="PF00668">
    <property type="entry name" value="Condensation"/>
    <property type="match status" value="1"/>
</dbReference>
<keyword evidence="4" id="KW-1185">Reference proteome</keyword>
<dbReference type="GO" id="GO:0044550">
    <property type="term" value="P:secondary metabolite biosynthetic process"/>
    <property type="evidence" value="ECO:0007669"/>
    <property type="project" value="TreeGrafter"/>
</dbReference>
<dbReference type="AlphaFoldDB" id="A0A223S8D4"/>
<dbReference type="KEGG" id="ngv:CDO52_17660"/>
<feature type="region of interest" description="Disordered" evidence="1">
    <location>
        <begin position="224"/>
        <end position="256"/>
    </location>
</feature>
<dbReference type="GO" id="GO:0003824">
    <property type="term" value="F:catalytic activity"/>
    <property type="evidence" value="ECO:0007669"/>
    <property type="project" value="InterPro"/>
</dbReference>
<feature type="compositionally biased region" description="Pro residues" evidence="1">
    <location>
        <begin position="244"/>
        <end position="255"/>
    </location>
</feature>
<reference evidence="3 4" key="1">
    <citation type="submission" date="2017-08" db="EMBL/GenBank/DDBJ databases">
        <title>The complete genome sequence of Nocardiopsis gilva YIM 90087.</title>
        <authorList>
            <person name="Yin M."/>
            <person name="Tang S."/>
        </authorList>
    </citation>
    <scope>NUCLEOTIDE SEQUENCE [LARGE SCALE GENOMIC DNA]</scope>
    <source>
        <strain evidence="3 4">YIM 90087</strain>
    </source>
</reference>
<dbReference type="EMBL" id="CP022753">
    <property type="protein sequence ID" value="ASU84380.1"/>
    <property type="molecule type" value="Genomic_DNA"/>
</dbReference>
<dbReference type="PANTHER" id="PTHR45527:SF1">
    <property type="entry name" value="FATTY ACID SYNTHASE"/>
    <property type="match status" value="1"/>
</dbReference>
<evidence type="ECO:0000313" key="3">
    <source>
        <dbReference type="EMBL" id="ASU84380.1"/>
    </source>
</evidence>
<accession>A0A223S8D4</accession>
<protein>
    <recommendedName>
        <fullName evidence="2">Condensation domain-containing protein</fullName>
    </recommendedName>
</protein>
<dbReference type="InterPro" id="IPR001242">
    <property type="entry name" value="Condensation_dom"/>
</dbReference>
<feature type="domain" description="Condensation" evidence="2">
    <location>
        <begin position="274"/>
        <end position="737"/>
    </location>
</feature>
<gene>
    <name evidence="3" type="ORF">CDO52_17660</name>
</gene>
<dbReference type="GO" id="GO:0005737">
    <property type="term" value="C:cytoplasm"/>
    <property type="evidence" value="ECO:0007669"/>
    <property type="project" value="TreeGrafter"/>
</dbReference>
<dbReference type="Proteomes" id="UP000215005">
    <property type="component" value="Chromosome"/>
</dbReference>
<dbReference type="GO" id="GO:0031177">
    <property type="term" value="F:phosphopantetheine binding"/>
    <property type="evidence" value="ECO:0007669"/>
    <property type="project" value="TreeGrafter"/>
</dbReference>
<dbReference type="SUPFAM" id="SSF52777">
    <property type="entry name" value="CoA-dependent acyltransferases"/>
    <property type="match status" value="3"/>
</dbReference>
<dbReference type="Gene3D" id="3.30.559.30">
    <property type="entry name" value="Nonribosomal peptide synthetase, condensation domain"/>
    <property type="match status" value="2"/>
</dbReference>
<feature type="region of interest" description="Disordered" evidence="1">
    <location>
        <begin position="483"/>
        <end position="509"/>
    </location>
</feature>
<name>A0A223S8D4_9ACTN</name>
<organism evidence="3 4">
    <name type="scientific">Nocardiopsis gilva YIM 90087</name>
    <dbReference type="NCBI Taxonomy" id="1235441"/>
    <lineage>
        <taxon>Bacteria</taxon>
        <taxon>Bacillati</taxon>
        <taxon>Actinomycetota</taxon>
        <taxon>Actinomycetes</taxon>
        <taxon>Streptosporangiales</taxon>
        <taxon>Nocardiopsidaceae</taxon>
        <taxon>Nocardiopsis</taxon>
    </lineage>
</organism>
<proteinExistence type="predicted"/>
<dbReference type="GO" id="GO:0008610">
    <property type="term" value="P:lipid biosynthetic process"/>
    <property type="evidence" value="ECO:0007669"/>
    <property type="project" value="UniProtKB-ARBA"/>
</dbReference>
<evidence type="ECO:0000256" key="1">
    <source>
        <dbReference type="SAM" id="MobiDB-lite"/>
    </source>
</evidence>
<evidence type="ECO:0000313" key="4">
    <source>
        <dbReference type="Proteomes" id="UP000215005"/>
    </source>
</evidence>
<evidence type="ECO:0000259" key="2">
    <source>
        <dbReference type="Pfam" id="PF00668"/>
    </source>
</evidence>
<dbReference type="InterPro" id="IPR023213">
    <property type="entry name" value="CAT-like_dom_sf"/>
</dbReference>
<dbReference type="PANTHER" id="PTHR45527">
    <property type="entry name" value="NONRIBOSOMAL PEPTIDE SYNTHETASE"/>
    <property type="match status" value="1"/>
</dbReference>
<dbReference type="GO" id="GO:0043041">
    <property type="term" value="P:amino acid activation for nonribosomal peptide biosynthetic process"/>
    <property type="evidence" value="ECO:0007669"/>
    <property type="project" value="TreeGrafter"/>
</dbReference>
<dbReference type="Gene3D" id="3.30.559.10">
    <property type="entry name" value="Chloramphenicol acetyltransferase-like domain"/>
    <property type="match status" value="1"/>
</dbReference>
<sequence length="789" mass="85989">MYRERRLSSGWLGKRNLSKVCLAFVARKDPSDLHAAARVHRCPDRRRPWTIRRCGARRRVRRRHRPPDNPRPMTVTVTEACPTDDDDEASILAFGVDAATHRAIRRAAEDHGVSPSVFLRTAIAILLHRMDATADRPTTLPRPYRVDLSGDPTSREALARARAADLAGRLSAETTPPLSLRRLLRPLGQGEGPGPAERLKQVLVPMLVAPDLPISEIEVLTDAECQRRRQRQHSPDAAADRPAAPNPDAPTPAPGPTVTLHEAGWGRREPARDQRIPLSTEQRGVWALGRMRGQREPDNGWWVVRLRGALDIDALRSAARDVVGLHEPLRTRYPERDGEPCQEVLDADAVRDPLDVVDAVDRDVEALLADAVRRPFDLQAEPPFRMVLFTVAPGEYVLLHLFHRIAVDPASQGPFLWDLQAAYTARRAGTAPTWPPLPLRYADHAVRQRALLGADDPRGRAARRRAFWTRELADLPETIALPTIPSTVPGSGGHPQDTAPPARSPATRTDTVGVVRTEIPTALARSLPTFARDHGSTPATVIRAAVAVLLHRLGAGEDIPLTALITDRADEALGDAVGMFQRPVVLRAGLSGTPCFGDVVDRVQTVARTARAHADLPLDQVADASAPTPAGAPHRAPLLQVTVSHATRPERPRRLFGLDTVIDDDGSSAALGELEFAVVDEPEEGRSILTLRYAADRFDRSAADTIVARLLRLLSQCIAHPRRPIGDLEATPGEKRQDSGRSAVILILPERSPSVAGGASRPARVGGAARDAGIAAVHRGTPHPTWRFT</sequence>